<dbReference type="AlphaFoldDB" id="A0A0A9FRK0"/>
<reference evidence="2" key="1">
    <citation type="submission" date="2014-09" db="EMBL/GenBank/DDBJ databases">
        <authorList>
            <person name="Magalhaes I.L.F."/>
            <person name="Oliveira U."/>
            <person name="Santos F.R."/>
            <person name="Vidigal T.H.D.A."/>
            <person name="Brescovit A.D."/>
            <person name="Santos A.J."/>
        </authorList>
    </citation>
    <scope>NUCLEOTIDE SEQUENCE</scope>
    <source>
        <tissue evidence="2">Shoot tissue taken approximately 20 cm above the soil surface</tissue>
    </source>
</reference>
<keyword evidence="1" id="KW-0732">Signal</keyword>
<evidence type="ECO:0000313" key="2">
    <source>
        <dbReference type="EMBL" id="JAE12946.1"/>
    </source>
</evidence>
<proteinExistence type="predicted"/>
<sequence>MASLPKIKQVWFMIIGLLCIKSNWSVVRSSDRPSYQSSSLPKTFERQLTQATTCHQVLHLPHQSPRHE</sequence>
<organism evidence="2">
    <name type="scientific">Arundo donax</name>
    <name type="common">Giant reed</name>
    <name type="synonym">Donax arundinaceus</name>
    <dbReference type="NCBI Taxonomy" id="35708"/>
    <lineage>
        <taxon>Eukaryota</taxon>
        <taxon>Viridiplantae</taxon>
        <taxon>Streptophyta</taxon>
        <taxon>Embryophyta</taxon>
        <taxon>Tracheophyta</taxon>
        <taxon>Spermatophyta</taxon>
        <taxon>Magnoliopsida</taxon>
        <taxon>Liliopsida</taxon>
        <taxon>Poales</taxon>
        <taxon>Poaceae</taxon>
        <taxon>PACMAD clade</taxon>
        <taxon>Arundinoideae</taxon>
        <taxon>Arundineae</taxon>
        <taxon>Arundo</taxon>
    </lineage>
</organism>
<feature type="chain" id="PRO_5002044638" evidence="1">
    <location>
        <begin position="30"/>
        <end position="68"/>
    </location>
</feature>
<protein>
    <submittedName>
        <fullName evidence="2">Uncharacterized protein</fullName>
    </submittedName>
</protein>
<name>A0A0A9FRK0_ARUDO</name>
<reference evidence="2" key="2">
    <citation type="journal article" date="2015" name="Data Brief">
        <title>Shoot transcriptome of the giant reed, Arundo donax.</title>
        <authorList>
            <person name="Barrero R.A."/>
            <person name="Guerrero F.D."/>
            <person name="Moolhuijzen P."/>
            <person name="Goolsby J.A."/>
            <person name="Tidwell J."/>
            <person name="Bellgard S.E."/>
            <person name="Bellgard M.I."/>
        </authorList>
    </citation>
    <scope>NUCLEOTIDE SEQUENCE</scope>
    <source>
        <tissue evidence="2">Shoot tissue taken approximately 20 cm above the soil surface</tissue>
    </source>
</reference>
<accession>A0A0A9FRK0</accession>
<feature type="signal peptide" evidence="1">
    <location>
        <begin position="1"/>
        <end position="29"/>
    </location>
</feature>
<dbReference type="EMBL" id="GBRH01184950">
    <property type="protein sequence ID" value="JAE12946.1"/>
    <property type="molecule type" value="Transcribed_RNA"/>
</dbReference>
<evidence type="ECO:0000256" key="1">
    <source>
        <dbReference type="SAM" id="SignalP"/>
    </source>
</evidence>